<dbReference type="GO" id="GO:1901135">
    <property type="term" value="P:carbohydrate derivative metabolic process"/>
    <property type="evidence" value="ECO:0007669"/>
    <property type="project" value="InterPro"/>
</dbReference>
<dbReference type="Proteomes" id="UP000185766">
    <property type="component" value="Unassembled WGS sequence"/>
</dbReference>
<dbReference type="GO" id="GO:0003700">
    <property type="term" value="F:DNA-binding transcription factor activity"/>
    <property type="evidence" value="ECO:0007669"/>
    <property type="project" value="InterPro"/>
</dbReference>
<gene>
    <name evidence="6" type="ORF">SAMN05216214_10518</name>
</gene>
<dbReference type="InterPro" id="IPR035472">
    <property type="entry name" value="RpiR-like_SIS"/>
</dbReference>
<dbReference type="Pfam" id="PF01418">
    <property type="entry name" value="HTH_6"/>
    <property type="match status" value="1"/>
</dbReference>
<feature type="domain" description="SIS" evidence="5">
    <location>
        <begin position="125"/>
        <end position="264"/>
    </location>
</feature>
<dbReference type="Pfam" id="PF01380">
    <property type="entry name" value="SIS"/>
    <property type="match status" value="1"/>
</dbReference>
<dbReference type="InterPro" id="IPR000281">
    <property type="entry name" value="HTH_RpiR"/>
</dbReference>
<accession>A0A1H7JRD3</accession>
<dbReference type="STRING" id="1429083.GCA_001885685_01409"/>
<dbReference type="FunFam" id="1.10.10.10:FF:000060">
    <property type="entry name" value="DNA-binding transcriptional regulator HexR"/>
    <property type="match status" value="1"/>
</dbReference>
<evidence type="ECO:0000313" key="6">
    <source>
        <dbReference type="EMBL" id="SEK76876.1"/>
    </source>
</evidence>
<dbReference type="InterPro" id="IPR009057">
    <property type="entry name" value="Homeodomain-like_sf"/>
</dbReference>
<name>A0A1H7JRD3_9GAMM</name>
<dbReference type="NCBIfam" id="NF008451">
    <property type="entry name" value="PRK11302.1"/>
    <property type="match status" value="1"/>
</dbReference>
<evidence type="ECO:0000313" key="7">
    <source>
        <dbReference type="Proteomes" id="UP000185766"/>
    </source>
</evidence>
<evidence type="ECO:0000259" key="5">
    <source>
        <dbReference type="PROSITE" id="PS51464"/>
    </source>
</evidence>
<dbReference type="SUPFAM" id="SSF53697">
    <property type="entry name" value="SIS domain"/>
    <property type="match status" value="1"/>
</dbReference>
<dbReference type="AlphaFoldDB" id="A0A1H7JRD3"/>
<dbReference type="PROSITE" id="PS51464">
    <property type="entry name" value="SIS"/>
    <property type="match status" value="1"/>
</dbReference>
<organism evidence="6 7">
    <name type="scientific">Atopomonas hussainii</name>
    <dbReference type="NCBI Taxonomy" id="1429083"/>
    <lineage>
        <taxon>Bacteria</taxon>
        <taxon>Pseudomonadati</taxon>
        <taxon>Pseudomonadota</taxon>
        <taxon>Gammaproteobacteria</taxon>
        <taxon>Pseudomonadales</taxon>
        <taxon>Pseudomonadaceae</taxon>
        <taxon>Atopomonas</taxon>
    </lineage>
</organism>
<feature type="domain" description="HTH rpiR-type" evidence="4">
    <location>
        <begin position="5"/>
        <end position="81"/>
    </location>
</feature>
<dbReference type="RefSeq" id="WP_074866185.1">
    <property type="nucleotide sequence ID" value="NZ_FOAS01000005.1"/>
</dbReference>
<evidence type="ECO:0000256" key="1">
    <source>
        <dbReference type="ARBA" id="ARBA00023015"/>
    </source>
</evidence>
<dbReference type="PANTHER" id="PTHR30514:SF1">
    <property type="entry name" value="HTH-TYPE TRANSCRIPTIONAL REGULATOR HEXR-RELATED"/>
    <property type="match status" value="1"/>
</dbReference>
<keyword evidence="1" id="KW-0805">Transcription regulation</keyword>
<dbReference type="PANTHER" id="PTHR30514">
    <property type="entry name" value="GLUCOKINASE"/>
    <property type="match status" value="1"/>
</dbReference>
<evidence type="ECO:0000256" key="2">
    <source>
        <dbReference type="ARBA" id="ARBA00023125"/>
    </source>
</evidence>
<dbReference type="InterPro" id="IPR047640">
    <property type="entry name" value="RpiR-like"/>
</dbReference>
<dbReference type="InterPro" id="IPR046348">
    <property type="entry name" value="SIS_dom_sf"/>
</dbReference>
<dbReference type="EMBL" id="FOAS01000005">
    <property type="protein sequence ID" value="SEK76876.1"/>
    <property type="molecule type" value="Genomic_DNA"/>
</dbReference>
<evidence type="ECO:0000259" key="4">
    <source>
        <dbReference type="PROSITE" id="PS51071"/>
    </source>
</evidence>
<dbReference type="GO" id="GO:0003677">
    <property type="term" value="F:DNA binding"/>
    <property type="evidence" value="ECO:0007669"/>
    <property type="project" value="UniProtKB-KW"/>
</dbReference>
<keyword evidence="7" id="KW-1185">Reference proteome</keyword>
<reference evidence="6 7" key="1">
    <citation type="submission" date="2016-10" db="EMBL/GenBank/DDBJ databases">
        <authorList>
            <person name="de Groot N.N."/>
        </authorList>
    </citation>
    <scope>NUCLEOTIDE SEQUENCE [LARGE SCALE GENOMIC DNA]</scope>
    <source>
        <strain evidence="6 7">JCM 19513</strain>
    </source>
</reference>
<protein>
    <submittedName>
        <fullName evidence="6">Transcriptional regulator, RpiR family</fullName>
    </submittedName>
</protein>
<proteinExistence type="predicted"/>
<keyword evidence="2" id="KW-0238">DNA-binding</keyword>
<sequence length="293" mass="31782">MERAQNLLDTISDNVAELNKAERKVAEAILANPEQATRFSIAALAQAAGVSEPTVNRFCRSFNIQGYPELKIQLAQSLASGATYVSRAVEADDSVEDYTQKIFASTIASLESALQSCDTKQISKAVDLLIQARQIHFFGLGASASVALDAQHKFFRFNLAVSAQVDVLMQRMITAVAHTGDVFVILSYTGRTRDLVEVAREARENGASVIGITAAGSPLAQVCSVCLAIPDQEDTDIYMPMTSRLIQLTVLDVLATGVTLRRGSDFQPHLRKIKESLLPTRYQPGSDSDDDAQ</sequence>
<dbReference type="Gene3D" id="1.10.10.10">
    <property type="entry name" value="Winged helix-like DNA-binding domain superfamily/Winged helix DNA-binding domain"/>
    <property type="match status" value="1"/>
</dbReference>
<dbReference type="Gene3D" id="3.40.50.10490">
    <property type="entry name" value="Glucose-6-phosphate isomerase like protein, domain 1"/>
    <property type="match status" value="1"/>
</dbReference>
<dbReference type="PROSITE" id="PS51071">
    <property type="entry name" value="HTH_RPIR"/>
    <property type="match status" value="1"/>
</dbReference>
<dbReference type="SUPFAM" id="SSF46689">
    <property type="entry name" value="Homeodomain-like"/>
    <property type="match status" value="1"/>
</dbReference>
<dbReference type="CDD" id="cd05013">
    <property type="entry name" value="SIS_RpiR"/>
    <property type="match status" value="1"/>
</dbReference>
<keyword evidence="3" id="KW-0804">Transcription</keyword>
<dbReference type="GO" id="GO:0097367">
    <property type="term" value="F:carbohydrate derivative binding"/>
    <property type="evidence" value="ECO:0007669"/>
    <property type="project" value="InterPro"/>
</dbReference>
<evidence type="ECO:0000256" key="3">
    <source>
        <dbReference type="ARBA" id="ARBA00023163"/>
    </source>
</evidence>
<dbReference type="InterPro" id="IPR001347">
    <property type="entry name" value="SIS_dom"/>
</dbReference>
<dbReference type="InterPro" id="IPR036388">
    <property type="entry name" value="WH-like_DNA-bd_sf"/>
</dbReference>